<reference evidence="1 2" key="1">
    <citation type="submission" date="2023-03" db="EMBL/GenBank/DDBJ databases">
        <title>Complete genome sequence of Tepidibacter sp. SWIR-1, isolated from a deep-sea hydrothermal vent.</title>
        <authorList>
            <person name="Li X."/>
        </authorList>
    </citation>
    <scope>NUCLEOTIDE SEQUENCE [LARGE SCALE GENOMIC DNA]</scope>
    <source>
        <strain evidence="1 2">SWIR-1</strain>
    </source>
</reference>
<dbReference type="PANTHER" id="PTHR37812:SF1">
    <property type="entry name" value="MU-LIKE PROPHAGE FLUMU PROTEIN C"/>
    <property type="match status" value="1"/>
</dbReference>
<dbReference type="InterPro" id="IPR009057">
    <property type="entry name" value="Homeodomain-like_sf"/>
</dbReference>
<name>A0ABY8EH46_9FIRM</name>
<dbReference type="PANTHER" id="PTHR37812">
    <property type="entry name" value="MU-LIKE PROPHAGE FLUMU PROTEIN C"/>
    <property type="match status" value="1"/>
</dbReference>
<gene>
    <name evidence="1" type="ORF">P4S50_02215</name>
</gene>
<dbReference type="NCBIfam" id="NF040785">
    <property type="entry name" value="CD3324_fam"/>
    <property type="match status" value="1"/>
</dbReference>
<dbReference type="SUPFAM" id="SSF46689">
    <property type="entry name" value="Homeodomain-like"/>
    <property type="match status" value="1"/>
</dbReference>
<proteinExistence type="predicted"/>
<dbReference type="EMBL" id="CP120733">
    <property type="protein sequence ID" value="WFD10909.1"/>
    <property type="molecule type" value="Genomic_DNA"/>
</dbReference>
<protein>
    <submittedName>
        <fullName evidence="1">CD3324 family protein</fullName>
    </submittedName>
</protein>
<organism evidence="1 2">
    <name type="scientific">Tepidibacter hydrothermalis</name>
    <dbReference type="NCBI Taxonomy" id="3036126"/>
    <lineage>
        <taxon>Bacteria</taxon>
        <taxon>Bacillati</taxon>
        <taxon>Bacillota</taxon>
        <taxon>Clostridia</taxon>
        <taxon>Peptostreptococcales</taxon>
        <taxon>Peptostreptococcaceae</taxon>
        <taxon>Tepidibacter</taxon>
    </lineage>
</organism>
<dbReference type="InterPro" id="IPR052411">
    <property type="entry name" value="c-mor_Regulatory_Protein"/>
</dbReference>
<dbReference type="RefSeq" id="WP_277732874.1">
    <property type="nucleotide sequence ID" value="NZ_CP120733.1"/>
</dbReference>
<sequence length="87" mass="10300">MKYIKACDILPEHLITEIQKYVEGHTIYIPSKIGTRKSWGEKNGTKQEYIKRNNEIRIAYKRGNSIDKLSEKYCLSVYTIKKIIYSR</sequence>
<evidence type="ECO:0000313" key="2">
    <source>
        <dbReference type="Proteomes" id="UP001222800"/>
    </source>
</evidence>
<keyword evidence="2" id="KW-1185">Reference proteome</keyword>
<dbReference type="Proteomes" id="UP001222800">
    <property type="component" value="Chromosome"/>
</dbReference>
<dbReference type="InterPro" id="IPR049739">
    <property type="entry name" value="YraL-like"/>
</dbReference>
<evidence type="ECO:0000313" key="1">
    <source>
        <dbReference type="EMBL" id="WFD10909.1"/>
    </source>
</evidence>
<accession>A0ABY8EH46</accession>